<gene>
    <name evidence="2" type="ORF">LDH80_27220</name>
</gene>
<evidence type="ECO:0000256" key="1">
    <source>
        <dbReference type="SAM" id="MobiDB-lite"/>
    </source>
</evidence>
<evidence type="ECO:0000313" key="2">
    <source>
        <dbReference type="EMBL" id="UZX24168.1"/>
    </source>
</evidence>
<proteinExistence type="predicted"/>
<name>A0ABY6R4X9_9ACTN</name>
<sequence>MRRRKVAAVRRRTVVAVTRRKGAAVRRRTVAAALLGMVSLAACGIQKSDVVEAGGAATVAVYPAPEFRMVLYFLGPDGRPAPVVRDIGQPVPDTTSPWDETGTDPKHRESQGLGSGQVNQERGTRVVTDKVLAALVAGPAGADKAAGLTTGLPGWKKPPVAEAVEEAGPTPQGRRIVRLRSPYPVMELSDAAVQQLVCTTAYAEDGGGMVEVTLTSVDGTLPATRCES</sequence>
<dbReference type="GeneID" id="95603208"/>
<evidence type="ECO:0000313" key="3">
    <source>
        <dbReference type="Proteomes" id="UP001164506"/>
    </source>
</evidence>
<accession>A0ABY6R4X9</accession>
<dbReference type="EMBL" id="CP084204">
    <property type="protein sequence ID" value="UZX24168.1"/>
    <property type="molecule type" value="Genomic_DNA"/>
</dbReference>
<dbReference type="RefSeq" id="WP_267259590.1">
    <property type="nucleotide sequence ID" value="NZ_CP084204.1"/>
</dbReference>
<feature type="region of interest" description="Disordered" evidence="1">
    <location>
        <begin position="87"/>
        <end position="122"/>
    </location>
</feature>
<evidence type="ECO:0008006" key="4">
    <source>
        <dbReference type="Google" id="ProtNLM"/>
    </source>
</evidence>
<organism evidence="2 3">
    <name type="scientific">Streptomyces tanashiensis</name>
    <dbReference type="NCBI Taxonomy" id="67367"/>
    <lineage>
        <taxon>Bacteria</taxon>
        <taxon>Bacillati</taxon>
        <taxon>Actinomycetota</taxon>
        <taxon>Actinomycetes</taxon>
        <taxon>Kitasatosporales</taxon>
        <taxon>Streptomycetaceae</taxon>
        <taxon>Streptomyces</taxon>
    </lineage>
</organism>
<reference evidence="2" key="1">
    <citation type="submission" date="2021-09" db="EMBL/GenBank/DDBJ databases">
        <title>Complete genome sequence and metabolic characterization of Streptomyces tanashiensis DSM 731 the producer of antibacterial Kalafungin and diverse secondary metabolites.</title>
        <authorList>
            <person name="Abbasi M.N."/>
            <person name="Anwar M.N."/>
            <person name="Alam K."/>
            <person name="Shoaib M."/>
            <person name="Lin Z."/>
            <person name="Hayat M."/>
            <person name="Ali M.I."/>
            <person name="Malik H.M.T."/>
            <person name="Ahmed I."/>
            <person name="Li A."/>
            <person name="Hailong Wang H."/>
            <person name="Zhang Y."/>
        </authorList>
    </citation>
    <scope>NUCLEOTIDE SEQUENCE</scope>
    <source>
        <strain evidence="2">Kala</strain>
    </source>
</reference>
<protein>
    <recommendedName>
        <fullName evidence="4">Lipoprotein</fullName>
    </recommendedName>
</protein>
<dbReference type="Proteomes" id="UP001164506">
    <property type="component" value="Chromosome"/>
</dbReference>
<keyword evidence="3" id="KW-1185">Reference proteome</keyword>